<accession>A0A645GAC4</accession>
<evidence type="ECO:0000313" key="1">
    <source>
        <dbReference type="EMBL" id="MPN23076.1"/>
    </source>
</evidence>
<gene>
    <name evidence="1" type="ORF">SDC9_170461</name>
</gene>
<proteinExistence type="predicted"/>
<comment type="caution">
    <text evidence="1">The sequence shown here is derived from an EMBL/GenBank/DDBJ whole genome shotgun (WGS) entry which is preliminary data.</text>
</comment>
<sequence>MWRKIGFRDTGTKLLEDFFNIAGQHRLGSIFSRFIVPLVEFGKNRLVVGVGGQRFLLRVERMPFFIQFPQQVFFLHGGERDTAIRLVFKALCIRIVEFGVAPSVHVFRREIECEQL</sequence>
<organism evidence="1">
    <name type="scientific">bioreactor metagenome</name>
    <dbReference type="NCBI Taxonomy" id="1076179"/>
    <lineage>
        <taxon>unclassified sequences</taxon>
        <taxon>metagenomes</taxon>
        <taxon>ecological metagenomes</taxon>
    </lineage>
</organism>
<protein>
    <submittedName>
        <fullName evidence="1">Uncharacterized protein</fullName>
    </submittedName>
</protein>
<dbReference type="AlphaFoldDB" id="A0A645GAC4"/>
<name>A0A645GAC4_9ZZZZ</name>
<dbReference type="EMBL" id="VSSQ01071474">
    <property type="protein sequence ID" value="MPN23076.1"/>
    <property type="molecule type" value="Genomic_DNA"/>
</dbReference>
<reference evidence="1" key="1">
    <citation type="submission" date="2019-08" db="EMBL/GenBank/DDBJ databases">
        <authorList>
            <person name="Kucharzyk K."/>
            <person name="Murdoch R.W."/>
            <person name="Higgins S."/>
            <person name="Loffler F."/>
        </authorList>
    </citation>
    <scope>NUCLEOTIDE SEQUENCE</scope>
</reference>